<dbReference type="AlphaFoldDB" id="A0A0K1PHF6"/>
<feature type="region of interest" description="Disordered" evidence="1">
    <location>
        <begin position="27"/>
        <end position="66"/>
    </location>
</feature>
<protein>
    <submittedName>
        <fullName evidence="2">Uncharacterized protein</fullName>
    </submittedName>
</protein>
<sequence>MHGGSSSKSGPLGSELSSDLGHLGAWRKLSTSASQRKPRSGGEQASAYTEREPQGKKKRDRPCRSRLFGARCPVKLLISPRG</sequence>
<reference evidence="2 3" key="1">
    <citation type="submission" date="2015-08" db="EMBL/GenBank/DDBJ databases">
        <authorList>
            <person name="Babu N.S."/>
            <person name="Beckwith C.J."/>
            <person name="Beseler K.G."/>
            <person name="Brison A."/>
            <person name="Carone J.V."/>
            <person name="Caskin T.P."/>
            <person name="Diamond M."/>
            <person name="Durham M.E."/>
            <person name="Foxe J.M."/>
            <person name="Go M."/>
            <person name="Henderson B.A."/>
            <person name="Jones I.B."/>
            <person name="McGettigan J.A."/>
            <person name="Micheletti S.J."/>
            <person name="Nasrallah M.E."/>
            <person name="Ortiz D."/>
            <person name="Piller C.R."/>
            <person name="Privatt S.R."/>
            <person name="Schneider S.L."/>
            <person name="Sharp S."/>
            <person name="Smith T.C."/>
            <person name="Stanton J.D."/>
            <person name="Ullery H.E."/>
            <person name="Wilson R.J."/>
            <person name="Serrano M.G."/>
            <person name="Buck G."/>
            <person name="Lee V."/>
            <person name="Wang Y."/>
            <person name="Carvalho R."/>
            <person name="Voegtly L."/>
            <person name="Shi R."/>
            <person name="Duckworth R."/>
            <person name="Johnson A."/>
            <person name="Loviza R."/>
            <person name="Walstead R."/>
            <person name="Shah Z."/>
            <person name="Kiflezghi M."/>
            <person name="Wade K."/>
            <person name="Ball S.L."/>
            <person name="Bradley K.W."/>
            <person name="Asai D.J."/>
            <person name="Bowman C.A."/>
            <person name="Russell D.A."/>
            <person name="Pope W.H."/>
            <person name="Jacobs-Sera D."/>
            <person name="Hendrix R.W."/>
            <person name="Hatfull G.F."/>
        </authorList>
    </citation>
    <scope>NUCLEOTIDE SEQUENCE [LARGE SCALE GENOMIC DNA]</scope>
    <source>
        <strain evidence="2 3">DSM 27710</strain>
    </source>
</reference>
<evidence type="ECO:0000256" key="1">
    <source>
        <dbReference type="SAM" id="MobiDB-lite"/>
    </source>
</evidence>
<accession>A0A0K1PHF6</accession>
<dbReference type="STRING" id="1391653.AKJ08_3218"/>
<dbReference type="Proteomes" id="UP000055590">
    <property type="component" value="Chromosome"/>
</dbReference>
<dbReference type="EMBL" id="CP012332">
    <property type="protein sequence ID" value="AKU92831.1"/>
    <property type="molecule type" value="Genomic_DNA"/>
</dbReference>
<evidence type="ECO:0000313" key="2">
    <source>
        <dbReference type="EMBL" id="AKU92831.1"/>
    </source>
</evidence>
<gene>
    <name evidence="2" type="ORF">AKJ08_3218</name>
</gene>
<proteinExistence type="predicted"/>
<dbReference type="KEGG" id="vin:AKJ08_3218"/>
<name>A0A0K1PHF6_9BACT</name>
<organism evidence="2 3">
    <name type="scientific">Vulgatibacter incomptus</name>
    <dbReference type="NCBI Taxonomy" id="1391653"/>
    <lineage>
        <taxon>Bacteria</taxon>
        <taxon>Pseudomonadati</taxon>
        <taxon>Myxococcota</taxon>
        <taxon>Myxococcia</taxon>
        <taxon>Myxococcales</taxon>
        <taxon>Cystobacterineae</taxon>
        <taxon>Vulgatibacteraceae</taxon>
        <taxon>Vulgatibacter</taxon>
    </lineage>
</organism>
<keyword evidence="3" id="KW-1185">Reference proteome</keyword>
<evidence type="ECO:0000313" key="3">
    <source>
        <dbReference type="Proteomes" id="UP000055590"/>
    </source>
</evidence>